<name>A0ABV9L054_9BACT</name>
<keyword evidence="5" id="KW-1185">Reference proteome</keyword>
<dbReference type="RefSeq" id="WP_379999335.1">
    <property type="nucleotide sequence ID" value="NZ_JBHSGN010000117.1"/>
</dbReference>
<dbReference type="InterPro" id="IPR000415">
    <property type="entry name" value="Nitroreductase-like"/>
</dbReference>
<dbReference type="InterPro" id="IPR029479">
    <property type="entry name" value="Nitroreductase"/>
</dbReference>
<dbReference type="Gene3D" id="3.40.109.10">
    <property type="entry name" value="NADH Oxidase"/>
    <property type="match status" value="1"/>
</dbReference>
<evidence type="ECO:0000313" key="4">
    <source>
        <dbReference type="EMBL" id="MFC4675780.1"/>
    </source>
</evidence>
<sequence>MQLKKVNNQANNLFTERTSIRKYDPSIKISKEEMSDILQDAMTAPSSFNLQPWRFFIFDSEEGKELIKPYMMFNQLQWETSSAIIAIYGDMDNYSSADKILSANVEYDLMAQEHKDKMLEIINGYGTGYTEERLRNSILLDCGFVAMQLMLAAKNYGYDTNPIGGFLRKELTETLNLDPKRYIPVLLLSIGKAAEDSKDTVRFSVNEVAQWK</sequence>
<dbReference type="GO" id="GO:0016491">
    <property type="term" value="F:oxidoreductase activity"/>
    <property type="evidence" value="ECO:0007669"/>
    <property type="project" value="UniProtKB-KW"/>
</dbReference>
<dbReference type="Pfam" id="PF00881">
    <property type="entry name" value="Nitroreductase"/>
    <property type="match status" value="1"/>
</dbReference>
<dbReference type="PANTHER" id="PTHR43673:SF10">
    <property type="entry name" value="NADH DEHYDROGENASE_NAD(P)H NITROREDUCTASE XCC3605-RELATED"/>
    <property type="match status" value="1"/>
</dbReference>
<comment type="caution">
    <text evidence="4">The sequence shown here is derived from an EMBL/GenBank/DDBJ whole genome shotgun (WGS) entry which is preliminary data.</text>
</comment>
<accession>A0ABV9L054</accession>
<evidence type="ECO:0000259" key="3">
    <source>
        <dbReference type="Pfam" id="PF00881"/>
    </source>
</evidence>
<proteinExistence type="inferred from homology"/>
<feature type="domain" description="Nitroreductase" evidence="3">
    <location>
        <begin position="16"/>
        <end position="192"/>
    </location>
</feature>
<comment type="similarity">
    <text evidence="1">Belongs to the nitroreductase family.</text>
</comment>
<evidence type="ECO:0000313" key="5">
    <source>
        <dbReference type="Proteomes" id="UP001596023"/>
    </source>
</evidence>
<protein>
    <submittedName>
        <fullName evidence="4">Nitroreductase family protein</fullName>
        <ecNumber evidence="4">1.7.1.-</ecNumber>
    </submittedName>
</protein>
<organism evidence="4 5">
    <name type="scientific">Dysgonomonas termitidis</name>
    <dbReference type="NCBI Taxonomy" id="1516126"/>
    <lineage>
        <taxon>Bacteria</taxon>
        <taxon>Pseudomonadati</taxon>
        <taxon>Bacteroidota</taxon>
        <taxon>Bacteroidia</taxon>
        <taxon>Bacteroidales</taxon>
        <taxon>Dysgonomonadaceae</taxon>
        <taxon>Dysgonomonas</taxon>
    </lineage>
</organism>
<dbReference type="CDD" id="cd02137">
    <property type="entry name" value="MhqN-like"/>
    <property type="match status" value="1"/>
</dbReference>
<dbReference type="SUPFAM" id="SSF55469">
    <property type="entry name" value="FMN-dependent nitroreductase-like"/>
    <property type="match status" value="1"/>
</dbReference>
<keyword evidence="2 4" id="KW-0560">Oxidoreductase</keyword>
<dbReference type="EMBL" id="JBHSGN010000117">
    <property type="protein sequence ID" value="MFC4675780.1"/>
    <property type="molecule type" value="Genomic_DNA"/>
</dbReference>
<reference evidence="5" key="1">
    <citation type="journal article" date="2019" name="Int. J. Syst. Evol. Microbiol.">
        <title>The Global Catalogue of Microorganisms (GCM) 10K type strain sequencing project: providing services to taxonomists for standard genome sequencing and annotation.</title>
        <authorList>
            <consortium name="The Broad Institute Genomics Platform"/>
            <consortium name="The Broad Institute Genome Sequencing Center for Infectious Disease"/>
            <person name="Wu L."/>
            <person name="Ma J."/>
        </authorList>
    </citation>
    <scope>NUCLEOTIDE SEQUENCE [LARGE SCALE GENOMIC DNA]</scope>
    <source>
        <strain evidence="5">CCUG 66188</strain>
    </source>
</reference>
<gene>
    <name evidence="4" type="ORF">ACFO6W_19005</name>
</gene>
<dbReference type="Proteomes" id="UP001596023">
    <property type="component" value="Unassembled WGS sequence"/>
</dbReference>
<dbReference type="PANTHER" id="PTHR43673">
    <property type="entry name" value="NAD(P)H NITROREDUCTASE YDGI-RELATED"/>
    <property type="match status" value="1"/>
</dbReference>
<dbReference type="EC" id="1.7.1.-" evidence="4"/>
<evidence type="ECO:0000256" key="1">
    <source>
        <dbReference type="ARBA" id="ARBA00007118"/>
    </source>
</evidence>
<evidence type="ECO:0000256" key="2">
    <source>
        <dbReference type="ARBA" id="ARBA00023002"/>
    </source>
</evidence>